<proteinExistence type="inferred from homology"/>
<dbReference type="PANTHER" id="PTHR11910">
    <property type="entry name" value="ATP SYNTHASE DELTA CHAIN"/>
    <property type="match status" value="1"/>
</dbReference>
<dbReference type="SMR" id="A0A1G4IDG5"/>
<keyword evidence="4" id="KW-0375">Hydrogen ion transport</keyword>
<comment type="caution">
    <text evidence="8">The sequence shown here is derived from an EMBL/GenBank/DDBJ whole genome shotgun (WGS) entry which is preliminary data.</text>
</comment>
<dbReference type="SUPFAM" id="SSF47928">
    <property type="entry name" value="N-terminal domain of the delta subunit of the F1F0-ATP synthase"/>
    <property type="match status" value="1"/>
</dbReference>
<gene>
    <name evidence="8" type="ORF">TEOVI_000165600</name>
</gene>
<organism evidence="8 9">
    <name type="scientific">Trypanosoma equiperdum</name>
    <dbReference type="NCBI Taxonomy" id="5694"/>
    <lineage>
        <taxon>Eukaryota</taxon>
        <taxon>Discoba</taxon>
        <taxon>Euglenozoa</taxon>
        <taxon>Kinetoplastea</taxon>
        <taxon>Metakinetoplastina</taxon>
        <taxon>Trypanosomatida</taxon>
        <taxon>Trypanosomatidae</taxon>
        <taxon>Trypanosoma</taxon>
    </lineage>
</organism>
<name>A0A1G4IDG5_TRYEQ</name>
<dbReference type="GeneID" id="92375596"/>
<keyword evidence="7" id="KW-0066">ATP synthesis</keyword>
<sequence length="255" mass="28834">MFRRLSSSARAVVAARFYTPPEGLKKLYASDFENSKYPLNIVPSDSVLFAKFLYKAAEEKGNFDNILSDFQKIAAAASKLPIFWERTAVVEKIPEFKQLSEPTFFTLVWMQNNGMLELIQEVAEVYETFVNAKQKKAVAKIFVAPGGEKNVEEARRVAEELHKGLKELADYTLVLKTVVDRTIVKGFAVELAGQYVNKAEGQQKQAGRADEVDYTNLPAPKPQKTVWDDNIETEVLRKYLDGLSQYDMEEAKYGV</sequence>
<dbReference type="RefSeq" id="XP_067080961.1">
    <property type="nucleotide sequence ID" value="XM_067224860.1"/>
</dbReference>
<evidence type="ECO:0000256" key="7">
    <source>
        <dbReference type="ARBA" id="ARBA00023310"/>
    </source>
</evidence>
<comment type="subcellular location">
    <subcellularLocation>
        <location evidence="1">Membrane</location>
    </subcellularLocation>
</comment>
<dbReference type="AlphaFoldDB" id="A0A1G4IDG5"/>
<dbReference type="GO" id="GO:0046933">
    <property type="term" value="F:proton-transporting ATP synthase activity, rotational mechanism"/>
    <property type="evidence" value="ECO:0007669"/>
    <property type="project" value="InterPro"/>
</dbReference>
<evidence type="ECO:0000313" key="8">
    <source>
        <dbReference type="EMBL" id="SCU70087.1"/>
    </source>
</evidence>
<evidence type="ECO:0000256" key="2">
    <source>
        <dbReference type="ARBA" id="ARBA00007046"/>
    </source>
</evidence>
<protein>
    <submittedName>
        <fullName evidence="8">ATP synthase delta (OSCP) subunit, putative</fullName>
    </submittedName>
</protein>
<dbReference type="Proteomes" id="UP000195570">
    <property type="component" value="Unassembled WGS sequence"/>
</dbReference>
<dbReference type="VEuPathDB" id="TriTrypDB:TEOVI_000165600"/>
<keyword evidence="3" id="KW-0813">Transport</keyword>
<evidence type="ECO:0000256" key="1">
    <source>
        <dbReference type="ARBA" id="ARBA00004370"/>
    </source>
</evidence>
<reference evidence="8" key="1">
    <citation type="submission" date="2016-09" db="EMBL/GenBank/DDBJ databases">
        <authorList>
            <person name="Hebert L."/>
            <person name="Moumen B."/>
        </authorList>
    </citation>
    <scope>NUCLEOTIDE SEQUENCE [LARGE SCALE GENOMIC DNA]</scope>
    <source>
        <strain evidence="8">OVI</strain>
    </source>
</reference>
<dbReference type="InterPro" id="IPR000711">
    <property type="entry name" value="ATPase_OSCP/dsu"/>
</dbReference>
<dbReference type="Pfam" id="PF00213">
    <property type="entry name" value="OSCP"/>
    <property type="match status" value="1"/>
</dbReference>
<evidence type="ECO:0000256" key="4">
    <source>
        <dbReference type="ARBA" id="ARBA00022781"/>
    </source>
</evidence>
<dbReference type="GO" id="GO:0016020">
    <property type="term" value="C:membrane"/>
    <property type="evidence" value="ECO:0007669"/>
    <property type="project" value="UniProtKB-SubCell"/>
</dbReference>
<dbReference type="InterPro" id="IPR026015">
    <property type="entry name" value="ATP_synth_OSCP/delta_N_sf"/>
</dbReference>
<comment type="similarity">
    <text evidence="2">Belongs to the ATPase delta chain family.</text>
</comment>
<evidence type="ECO:0000256" key="6">
    <source>
        <dbReference type="ARBA" id="ARBA00023136"/>
    </source>
</evidence>
<keyword evidence="9" id="KW-1185">Reference proteome</keyword>
<keyword evidence="6" id="KW-0472">Membrane</keyword>
<dbReference type="EMBL" id="CZPT02001358">
    <property type="protein sequence ID" value="SCU70087.1"/>
    <property type="molecule type" value="Genomic_DNA"/>
</dbReference>
<evidence type="ECO:0000256" key="5">
    <source>
        <dbReference type="ARBA" id="ARBA00023065"/>
    </source>
</evidence>
<keyword evidence="5" id="KW-0406">Ion transport</keyword>
<evidence type="ECO:0000313" key="9">
    <source>
        <dbReference type="Proteomes" id="UP000195570"/>
    </source>
</evidence>
<evidence type="ECO:0000256" key="3">
    <source>
        <dbReference type="ARBA" id="ARBA00022448"/>
    </source>
</evidence>
<accession>A0A1G4IDG5</accession>